<gene>
    <name evidence="4" type="ORF">ACEWY4_016659</name>
    <name evidence="5" type="ORF">ACEWY4_016662</name>
</gene>
<name>A0ABD1JM05_9TELE</name>
<dbReference type="InterPro" id="IPR042796">
    <property type="entry name" value="CBX2"/>
</dbReference>
<dbReference type="PANTHER" id="PTHR46860">
    <property type="entry name" value="CHROMOBOX PROTEIN HOMOLOG 2"/>
    <property type="match status" value="1"/>
</dbReference>
<dbReference type="SUPFAM" id="SSF54160">
    <property type="entry name" value="Chromo domain-like"/>
    <property type="match status" value="1"/>
</dbReference>
<dbReference type="EMBL" id="JBHFQA010000014">
    <property type="protein sequence ID" value="KAL2087831.1"/>
    <property type="molecule type" value="Genomic_DNA"/>
</dbReference>
<comment type="caution">
    <text evidence="5">The sequence shown here is derived from an EMBL/GenBank/DDBJ whole genome shotgun (WGS) entry which is preliminary data.</text>
</comment>
<organism evidence="5 6">
    <name type="scientific">Coilia grayii</name>
    <name type="common">Gray's grenadier anchovy</name>
    <dbReference type="NCBI Taxonomy" id="363190"/>
    <lineage>
        <taxon>Eukaryota</taxon>
        <taxon>Metazoa</taxon>
        <taxon>Chordata</taxon>
        <taxon>Craniata</taxon>
        <taxon>Vertebrata</taxon>
        <taxon>Euteleostomi</taxon>
        <taxon>Actinopterygii</taxon>
        <taxon>Neopterygii</taxon>
        <taxon>Teleostei</taxon>
        <taxon>Clupei</taxon>
        <taxon>Clupeiformes</taxon>
        <taxon>Clupeoidei</taxon>
        <taxon>Engraulidae</taxon>
        <taxon>Coilinae</taxon>
        <taxon>Coilia</taxon>
    </lineage>
</organism>
<proteinExistence type="predicted"/>
<evidence type="ECO:0000259" key="3">
    <source>
        <dbReference type="PROSITE" id="PS50013"/>
    </source>
</evidence>
<feature type="region of interest" description="Disordered" evidence="2">
    <location>
        <begin position="178"/>
        <end position="233"/>
    </location>
</feature>
<feature type="compositionally biased region" description="Basic residues" evidence="2">
    <location>
        <begin position="186"/>
        <end position="196"/>
    </location>
</feature>
<reference evidence="5 6" key="1">
    <citation type="submission" date="2024-09" db="EMBL/GenBank/DDBJ databases">
        <title>A chromosome-level genome assembly of Gray's grenadier anchovy, Coilia grayii.</title>
        <authorList>
            <person name="Fu Z."/>
        </authorList>
    </citation>
    <scope>NUCLEOTIDE SEQUENCE [LARGE SCALE GENOMIC DNA]</scope>
    <source>
        <strain evidence="5">G4</strain>
        <tissue evidence="5">Muscle</tissue>
    </source>
</reference>
<keyword evidence="6" id="KW-1185">Reference proteome</keyword>
<dbReference type="SMART" id="SM00298">
    <property type="entry name" value="CHROMO"/>
    <property type="match status" value="1"/>
</dbReference>
<dbReference type="InterPro" id="IPR023780">
    <property type="entry name" value="Chromo_domain"/>
</dbReference>
<evidence type="ECO:0000313" key="4">
    <source>
        <dbReference type="EMBL" id="KAL2087831.1"/>
    </source>
</evidence>
<evidence type="ECO:0000313" key="5">
    <source>
        <dbReference type="EMBL" id="KAL2087834.1"/>
    </source>
</evidence>
<dbReference type="InterPro" id="IPR000953">
    <property type="entry name" value="Chromo/chromo_shadow_dom"/>
</dbReference>
<evidence type="ECO:0000256" key="1">
    <source>
        <dbReference type="ARBA" id="ARBA00004123"/>
    </source>
</evidence>
<dbReference type="InterPro" id="IPR016197">
    <property type="entry name" value="Chromo-like_dom_sf"/>
</dbReference>
<accession>A0ABD1JM05</accession>
<dbReference type="AlphaFoldDB" id="A0ABD1JM05"/>
<dbReference type="InterPro" id="IPR041588">
    <property type="entry name" value="Integrase_H2C2"/>
</dbReference>
<evidence type="ECO:0000256" key="2">
    <source>
        <dbReference type="SAM" id="MobiDB-lite"/>
    </source>
</evidence>
<dbReference type="Gene3D" id="1.10.340.70">
    <property type="match status" value="1"/>
</dbReference>
<dbReference type="PROSITE" id="PS50013">
    <property type="entry name" value="CHROMO_2"/>
    <property type="match status" value="1"/>
</dbReference>
<dbReference type="Gene3D" id="2.40.50.40">
    <property type="match status" value="1"/>
</dbReference>
<dbReference type="PANTHER" id="PTHR46860:SF1">
    <property type="entry name" value="CHROMOBOX PROTEIN HOMOLOG 2"/>
    <property type="match status" value="1"/>
</dbReference>
<dbReference type="Proteomes" id="UP001591681">
    <property type="component" value="Unassembled WGS sequence"/>
</dbReference>
<dbReference type="GO" id="GO:0005634">
    <property type="term" value="C:nucleus"/>
    <property type="evidence" value="ECO:0007669"/>
    <property type="project" value="UniProtKB-SubCell"/>
</dbReference>
<feature type="compositionally biased region" description="Low complexity" evidence="2">
    <location>
        <begin position="213"/>
        <end position="226"/>
    </location>
</feature>
<sequence length="233" mass="25762">MYHTYVARHFRVQLLTTAHCSPGTGHPGANATLSLLQDRYWWPGMARDVHSVYLVSNRHCFHGLEDLLMSQLLTVGIGKARGSGAKYTTSCSEPSTATVAMPMSDDPQHPKPGAAVDPPLPLLLDEGPVYAIHNILDSRRRRGRLEYLVDWEGYGPEYRSWVRRNDILDPDLLTEFHRTHASRPAPRSRGRPRRRTPLFLEAVPGEGAGGNVTTTPDSPPATSTISQSNSSIC</sequence>
<dbReference type="EMBL" id="JBHFQA010000014">
    <property type="protein sequence ID" value="KAL2087834.1"/>
    <property type="molecule type" value="Genomic_DNA"/>
</dbReference>
<feature type="domain" description="Chromo" evidence="3">
    <location>
        <begin position="130"/>
        <end position="188"/>
    </location>
</feature>
<evidence type="ECO:0000313" key="6">
    <source>
        <dbReference type="Proteomes" id="UP001591681"/>
    </source>
</evidence>
<comment type="subcellular location">
    <subcellularLocation>
        <location evidence="1">Nucleus</location>
    </subcellularLocation>
</comment>
<dbReference type="Pfam" id="PF00385">
    <property type="entry name" value="Chromo"/>
    <property type="match status" value="1"/>
</dbReference>
<dbReference type="Pfam" id="PF17921">
    <property type="entry name" value="Integrase_H2C2"/>
    <property type="match status" value="1"/>
</dbReference>
<protein>
    <recommendedName>
        <fullName evidence="3">Chromo domain-containing protein</fullName>
    </recommendedName>
</protein>